<accession>A0A7W6MMD4</accession>
<protein>
    <recommendedName>
        <fullName evidence="2">Putative 4-hydroxy-4-methyl-2-oxoglutarate aldolase</fullName>
    </recommendedName>
    <alternativeName>
        <fullName evidence="3">Regulator of ribonuclease activity homolog</fullName>
    </alternativeName>
    <alternativeName>
        <fullName evidence="4">RraA-like protein</fullName>
    </alternativeName>
</protein>
<keyword evidence="7" id="KW-1185">Reference proteome</keyword>
<comment type="cofactor">
    <cofactor evidence="5">
        <name>Mg(2+)</name>
        <dbReference type="ChEBI" id="CHEBI:18420"/>
    </cofactor>
</comment>
<evidence type="ECO:0000256" key="3">
    <source>
        <dbReference type="ARBA" id="ARBA00029596"/>
    </source>
</evidence>
<dbReference type="NCBIfam" id="NF004850">
    <property type="entry name" value="PRK06201.1"/>
    <property type="match status" value="1"/>
</dbReference>
<evidence type="ECO:0000256" key="4">
    <source>
        <dbReference type="ARBA" id="ARBA00030169"/>
    </source>
</evidence>
<comment type="caution">
    <text evidence="6">The sequence shown here is derived from an EMBL/GenBank/DDBJ whole genome shotgun (WGS) entry which is preliminary data.</text>
</comment>
<organism evidence="6 7">
    <name type="scientific">Aureimonas pseudogalii</name>
    <dbReference type="NCBI Taxonomy" id="1744844"/>
    <lineage>
        <taxon>Bacteria</taxon>
        <taxon>Pseudomonadati</taxon>
        <taxon>Pseudomonadota</taxon>
        <taxon>Alphaproteobacteria</taxon>
        <taxon>Hyphomicrobiales</taxon>
        <taxon>Aurantimonadaceae</taxon>
        <taxon>Aureimonas</taxon>
    </lineage>
</organism>
<dbReference type="EMBL" id="JACIEK010000028">
    <property type="protein sequence ID" value="MBB4000737.1"/>
    <property type="molecule type" value="Genomic_DNA"/>
</dbReference>
<dbReference type="CDD" id="cd16841">
    <property type="entry name" value="RraA_family"/>
    <property type="match status" value="1"/>
</dbReference>
<feature type="binding site" evidence="5">
    <location>
        <position position="119"/>
    </location>
    <ligand>
        <name>Mg(2+)</name>
        <dbReference type="ChEBI" id="CHEBI:18420"/>
    </ligand>
</feature>
<evidence type="ECO:0000256" key="1">
    <source>
        <dbReference type="ARBA" id="ARBA00001968"/>
    </source>
</evidence>
<dbReference type="Proteomes" id="UP000542776">
    <property type="component" value="Unassembled WGS sequence"/>
</dbReference>
<dbReference type="Pfam" id="PF03737">
    <property type="entry name" value="RraA-like"/>
    <property type="match status" value="1"/>
</dbReference>
<dbReference type="InterPro" id="IPR036704">
    <property type="entry name" value="RraA/RraA-like_sf"/>
</dbReference>
<feature type="binding site" evidence="5">
    <location>
        <begin position="96"/>
        <end position="99"/>
    </location>
    <ligand>
        <name>substrate</name>
    </ligand>
</feature>
<dbReference type="PANTHER" id="PTHR33254:SF4">
    <property type="entry name" value="4-HYDROXY-4-METHYL-2-OXOGLUTARATE ALDOLASE 3-RELATED"/>
    <property type="match status" value="1"/>
</dbReference>
<dbReference type="InterPro" id="IPR005493">
    <property type="entry name" value="RraA/RraA-like"/>
</dbReference>
<dbReference type="Gene3D" id="3.50.30.40">
    <property type="entry name" value="Ribonuclease E inhibitor RraA/RraA-like"/>
    <property type="match status" value="1"/>
</dbReference>
<proteinExistence type="predicted"/>
<evidence type="ECO:0000256" key="2">
    <source>
        <dbReference type="ARBA" id="ARBA00016549"/>
    </source>
</evidence>
<evidence type="ECO:0000256" key="5">
    <source>
        <dbReference type="PIRSR" id="PIRSR605493-1"/>
    </source>
</evidence>
<comment type="cofactor">
    <cofactor evidence="1">
        <name>a divalent metal cation</name>
        <dbReference type="ChEBI" id="CHEBI:60240"/>
    </cofactor>
</comment>
<dbReference type="AlphaFoldDB" id="A0A7W6MMD4"/>
<reference evidence="6 7" key="1">
    <citation type="submission" date="2020-08" db="EMBL/GenBank/DDBJ databases">
        <title>Genomic Encyclopedia of Type Strains, Phase IV (KMG-IV): sequencing the most valuable type-strain genomes for metagenomic binning, comparative biology and taxonomic classification.</title>
        <authorList>
            <person name="Goeker M."/>
        </authorList>
    </citation>
    <scope>NUCLEOTIDE SEQUENCE [LARGE SCALE GENOMIC DNA]</scope>
    <source>
        <strain evidence="6 7">DSM 102238</strain>
    </source>
</reference>
<sequence length="224" mass="23847">MIGFRVLPVRRRVDAQWIEKYRGLPVANVSDVMSRMTAGGPSLQPMYSGGRMVGPAVTVRTRPGDNLMVHKALDLAEPGDVVVVDAGGDLTNAIIGELMVAHAAQRGLGGIVIYGAIRDSEELGEGKFPVFASGVTHRGPYKDGPGEVNVPIAIEGMVIEPGDLVCGDADGFLAVPFEHVAEIHAAASKKHEAETRQMENIKAGRNDRAWVDATLQKLGCTVEL</sequence>
<name>A0A7W6MMD4_9HYPH</name>
<gene>
    <name evidence="6" type="ORF">GGR04_004617</name>
</gene>
<dbReference type="RefSeq" id="WP_183202733.1">
    <property type="nucleotide sequence ID" value="NZ_JACIEK010000028.1"/>
</dbReference>
<dbReference type="GO" id="GO:0046872">
    <property type="term" value="F:metal ion binding"/>
    <property type="evidence" value="ECO:0007669"/>
    <property type="project" value="UniProtKB-KW"/>
</dbReference>
<evidence type="ECO:0000313" key="7">
    <source>
        <dbReference type="Proteomes" id="UP000542776"/>
    </source>
</evidence>
<keyword evidence="5" id="KW-0460">Magnesium</keyword>
<evidence type="ECO:0000313" key="6">
    <source>
        <dbReference type="EMBL" id="MBB4000737.1"/>
    </source>
</evidence>
<dbReference type="PANTHER" id="PTHR33254">
    <property type="entry name" value="4-HYDROXY-4-METHYL-2-OXOGLUTARATE ALDOLASE 3-RELATED"/>
    <property type="match status" value="1"/>
</dbReference>
<keyword evidence="5" id="KW-0479">Metal-binding</keyword>
<feature type="binding site" evidence="5">
    <location>
        <position position="118"/>
    </location>
    <ligand>
        <name>substrate</name>
    </ligand>
</feature>
<dbReference type="SUPFAM" id="SSF89562">
    <property type="entry name" value="RraA-like"/>
    <property type="match status" value="1"/>
</dbReference>